<keyword evidence="3" id="KW-0479">Metal-binding</keyword>
<keyword evidence="6" id="KW-0862">Zinc</keyword>
<dbReference type="RefSeq" id="XP_031750168.1">
    <property type="nucleotide sequence ID" value="XM_031894308.1"/>
</dbReference>
<gene>
    <name evidence="15 17 18" type="primary">myt1</name>
</gene>
<evidence type="ECO:0000256" key="8">
    <source>
        <dbReference type="ARBA" id="ARBA00023125"/>
    </source>
</evidence>
<evidence type="ECO:0000256" key="12">
    <source>
        <dbReference type="SAM" id="Coils"/>
    </source>
</evidence>
<evidence type="ECO:0000313" key="15">
    <source>
        <dbReference type="Ensembl" id="ENSXETP00000025128"/>
    </source>
</evidence>
<feature type="domain" description="Myelin transcription factor 1" evidence="14">
    <location>
        <begin position="564"/>
        <end position="822"/>
    </location>
</feature>
<feature type="region of interest" description="Disordered" evidence="13">
    <location>
        <begin position="610"/>
        <end position="649"/>
    </location>
</feature>
<dbReference type="OMA" id="APDVIFE"/>
<evidence type="ECO:0000256" key="1">
    <source>
        <dbReference type="ARBA" id="ARBA00004123"/>
    </source>
</evidence>
<accession>F7DJG1</accession>
<dbReference type="GO" id="GO:0000978">
    <property type="term" value="F:RNA polymerase II cis-regulatory region sequence-specific DNA binding"/>
    <property type="evidence" value="ECO:0000318"/>
    <property type="project" value="GO_Central"/>
</dbReference>
<feature type="compositionally biased region" description="Basic and acidic residues" evidence="13">
    <location>
        <begin position="354"/>
        <end position="366"/>
    </location>
</feature>
<feature type="compositionally biased region" description="Polar residues" evidence="13">
    <location>
        <begin position="679"/>
        <end position="689"/>
    </location>
</feature>
<dbReference type="Gene3D" id="4.10.320.30">
    <property type="match status" value="6"/>
</dbReference>
<dbReference type="GO" id="GO:0005634">
    <property type="term" value="C:nucleus"/>
    <property type="evidence" value="ECO:0000318"/>
    <property type="project" value="GO_Central"/>
</dbReference>
<evidence type="ECO:0000313" key="16">
    <source>
        <dbReference type="Proteomes" id="UP000008143"/>
    </source>
</evidence>
<feature type="compositionally biased region" description="Basic and acidic residues" evidence="13">
    <location>
        <begin position="83"/>
        <end position="92"/>
    </location>
</feature>
<feature type="compositionally biased region" description="Basic and acidic residues" evidence="13">
    <location>
        <begin position="209"/>
        <end position="227"/>
    </location>
</feature>
<feature type="compositionally biased region" description="Low complexity" evidence="13">
    <location>
        <begin position="255"/>
        <end position="265"/>
    </location>
</feature>
<dbReference type="GeneID" id="100490628"/>
<protein>
    <submittedName>
        <fullName evidence="15 17">Myelin transcription factor 1</fullName>
    </submittedName>
</protein>
<reference evidence="15" key="2">
    <citation type="submission" date="2011-06" db="UniProtKB">
        <authorList>
            <consortium name="Ensembl"/>
        </authorList>
    </citation>
    <scope>IDENTIFICATION</scope>
</reference>
<keyword evidence="8" id="KW-0238">DNA-binding</keyword>
<feature type="compositionally biased region" description="Acidic residues" evidence="13">
    <location>
        <begin position="284"/>
        <end position="317"/>
    </location>
</feature>
<sequence length="1178" mass="130181">MKLCETFLENEFRGELLSQRWTHGEKISSCETQRINSRGSKMNVDNVNKGTRTRSKAIRVIPLDLIEQEVSLQSCPLSRKRKLQESEQEHPPSKRKSHPLKLALDEGFNVDSDGSEEAEVKEEDSGTEESEAIIEDIEEDTEPTEPKEEPSSPTVEAESTAKVDTEETETKTESSPPAKVNYSSYQEIIANSLLNLGQVAKEALVSEGHLQESELNEEKPSSVKSNEEEVEQLMVEEACEKEIIIQTEDAEEVIEVTSEPSSESGTEPRDEVNCEDTGKLQKDMEDEEEEEEEDDDDDVDEIDDDDLDEDDEEEEEHSIEMANQDLPHASQDSPKLHCEGQFSPKPEYSVIVEVRSDDDKDDDSHSQKSAVTDESEMYDMMTRGNLGLLEQAIALKAEQVKVIREPSRSSLDNMKNFSADEKQNRPIDTMRKNFYDAARPEKREIKCPTPGCDGTGHVTGLYPHHRSLSGCPHKDRIPPEILAMHENVLKCPTPGCTGQGHVNSNRNTHRSLSGCPIAAAEKLARSHEKQQQPGDLSKGSSNSDRILRPMCFVKQLEIPQYGSYRPNMAPATPRANLAKELEKYSKVTFDYASFDAQVFGKRLIAPKIPSSETSPKAFKSKPFPKASSPSHSPSSSYIKSTSSSSSSGFDYTHDAEAAHMAATAILNLSTRCWEMPENLSTKQQDTPGKSSEMKVDENGTLDLSMNKHRKRESTFPSSSSCSSSPSMKSPDQSRGQNCTSATSSNMTSPQSSQTSRQDDWDGPIDYTKPNRQREEEPEEMEPAAASFASSEADDQEMQEESYEERKYPGDVTLTNFKLKFLSKDSKKELLTRSQLSSSQDYSSHNSLLTTYSCPTPGCDGSGHITGNYASHRSLSGCPLADKSLRNLMAAHSADLKCPTPGCDGSGHITGNYASHRSLSGCPRAKKSGLKITPTKDDKDDPELMKCPVPGCDGLGHISGKYASHRSASGCPLAARRQKEGALNGSAFSWKSLKTEGPTCPTPGCDGSGHANGSFLTHRSLSGCPRASFAGKKGKISGDEFLGTKFKTSDVLENDEEIKQLNKEINELNESNSEMEADMVNLQSQITSMEKNLKNIEDENKVIEEQNDALFVELSGLSQALIRSLTNIRLPQMEPISEQNFDAYVNTLTDMYTNQECYQNPENKALLESIKQAVKGIKV</sequence>
<dbReference type="FunFam" id="4.10.320.30:FF:000001">
    <property type="entry name" value="Myelin transcription factor 1-like, a"/>
    <property type="match status" value="6"/>
</dbReference>
<reference evidence="15" key="1">
    <citation type="journal article" date="2010" name="Science">
        <title>The genome of the Western clawed frog Xenopus tropicalis.</title>
        <authorList>
            <person name="Hellsten U."/>
            <person name="Harland R.M."/>
            <person name="Gilchrist M.J."/>
            <person name="Hendrix D."/>
            <person name="Jurka J."/>
            <person name="Kapitonov V."/>
            <person name="Ovcharenko I."/>
            <person name="Putnam N.H."/>
            <person name="Shu S."/>
            <person name="Taher L."/>
            <person name="Blitz I.L."/>
            <person name="Blumberg B."/>
            <person name="Dichmann D.S."/>
            <person name="Dubchak I."/>
            <person name="Amaya E."/>
            <person name="Detter J.C."/>
            <person name="Fletcher R."/>
            <person name="Gerhard D.S."/>
            <person name="Goodstein D."/>
            <person name="Graves T."/>
            <person name="Grigoriev I.V."/>
            <person name="Grimwood J."/>
            <person name="Kawashima T."/>
            <person name="Lindquist E."/>
            <person name="Lucas S.M."/>
            <person name="Mead P.E."/>
            <person name="Mitros T."/>
            <person name="Ogino H."/>
            <person name="Ohta Y."/>
            <person name="Poliakov A.V."/>
            <person name="Pollet N."/>
            <person name="Robert J."/>
            <person name="Salamov A."/>
            <person name="Sater A.K."/>
            <person name="Schmutz J."/>
            <person name="Terry A."/>
            <person name="Vize P.D."/>
            <person name="Warren W.C."/>
            <person name="Wells D."/>
            <person name="Wills A."/>
            <person name="Wilson R.K."/>
            <person name="Zimmerman L.B."/>
            <person name="Zorn A.M."/>
            <person name="Grainger R."/>
            <person name="Grammer T."/>
            <person name="Khokha M.K."/>
            <person name="Richardson P.M."/>
            <person name="Rokhsar D.S."/>
        </authorList>
    </citation>
    <scope>NUCLEOTIDE SEQUENCE [LARGE SCALE GENOMIC DNA]</scope>
    <source>
        <strain evidence="15">Nigerian</strain>
    </source>
</reference>
<keyword evidence="16" id="KW-1185">Reference proteome</keyword>
<evidence type="ECO:0000256" key="7">
    <source>
        <dbReference type="ARBA" id="ARBA00023015"/>
    </source>
</evidence>
<dbReference type="KEGG" id="xtr:100490628"/>
<dbReference type="Bgee" id="ENSXETG00000011499">
    <property type="expression patterns" value="Expressed in neurula embryo and 2 other cell types or tissues"/>
</dbReference>
<feature type="compositionally biased region" description="Basic and acidic residues" evidence="13">
    <location>
        <begin position="159"/>
        <end position="172"/>
    </location>
</feature>
<feature type="compositionally biased region" description="Polar residues" evidence="13">
    <location>
        <begin position="734"/>
        <end position="755"/>
    </location>
</feature>
<dbReference type="GO" id="GO:0008270">
    <property type="term" value="F:zinc ion binding"/>
    <property type="evidence" value="ECO:0007669"/>
    <property type="project" value="UniProtKB-KW"/>
</dbReference>
<keyword evidence="5 11" id="KW-0863">Zinc-finger</keyword>
<feature type="compositionally biased region" description="Basic and acidic residues" evidence="13">
    <location>
        <begin position="266"/>
        <end position="283"/>
    </location>
</feature>
<reference evidence="17" key="3">
    <citation type="submission" date="2025-04" db="UniProtKB">
        <authorList>
            <consortium name="RefSeq"/>
        </authorList>
    </citation>
    <scope>IDENTIFICATION</scope>
    <source>
        <strain evidence="17">Nigerian</strain>
        <tissue evidence="17">Liver and blood</tissue>
    </source>
</reference>
<comment type="subcellular location">
    <subcellularLocation>
        <location evidence="1">Nucleus</location>
    </subcellularLocation>
</comment>
<feature type="coiled-coil region" evidence="12">
    <location>
        <begin position="1050"/>
        <end position="1112"/>
    </location>
</feature>
<dbReference type="AlphaFoldDB" id="F7DJG1"/>
<comment type="similarity">
    <text evidence="2">Belongs to the MYT1 family.</text>
</comment>
<evidence type="ECO:0000313" key="17">
    <source>
        <dbReference type="RefSeq" id="XP_031750168.1"/>
    </source>
</evidence>
<evidence type="ECO:0000256" key="5">
    <source>
        <dbReference type="ARBA" id="ARBA00022771"/>
    </source>
</evidence>
<dbReference type="HOGENOM" id="CLU_007226_0_0_1"/>
<dbReference type="Proteomes" id="UP000008143">
    <property type="component" value="Chromosome 10"/>
</dbReference>
<dbReference type="SUPFAM" id="SSF103637">
    <property type="entry name" value="CCHHC domain"/>
    <property type="match status" value="6"/>
</dbReference>
<keyword evidence="12" id="KW-0175">Coiled coil</keyword>
<evidence type="ECO:0000256" key="10">
    <source>
        <dbReference type="ARBA" id="ARBA00023242"/>
    </source>
</evidence>
<evidence type="ECO:0000256" key="3">
    <source>
        <dbReference type="ARBA" id="ARBA00022723"/>
    </source>
</evidence>
<keyword evidence="9" id="KW-0804">Transcription</keyword>
<name>F7DJG1_XENTR</name>
<evidence type="ECO:0000256" key="6">
    <source>
        <dbReference type="ARBA" id="ARBA00022833"/>
    </source>
</evidence>
<dbReference type="GeneTree" id="ENSGT00940000156364"/>
<feature type="region of interest" description="Disordered" evidence="13">
    <location>
        <begin position="679"/>
        <end position="805"/>
    </location>
</feature>
<evidence type="ECO:0000256" key="13">
    <source>
        <dbReference type="SAM" id="MobiDB-lite"/>
    </source>
</evidence>
<dbReference type="Pfam" id="PF01530">
    <property type="entry name" value="zf-C2HC"/>
    <property type="match status" value="6"/>
</dbReference>
<evidence type="ECO:0000256" key="2">
    <source>
        <dbReference type="ARBA" id="ARBA00010194"/>
    </source>
</evidence>
<dbReference type="InterPro" id="IPR002515">
    <property type="entry name" value="Znf_C2H2C"/>
</dbReference>
<keyword evidence="7" id="KW-0805">Transcription regulation</keyword>
<proteinExistence type="inferred from homology"/>
<dbReference type="Ensembl" id="ENSXETT00000025128">
    <property type="protein sequence ID" value="ENSXETP00000025128"/>
    <property type="gene ID" value="ENSXETG00000011499"/>
</dbReference>
<dbReference type="OrthoDB" id="10069059at2759"/>
<dbReference type="Pfam" id="PF08474">
    <property type="entry name" value="MYT1"/>
    <property type="match status" value="1"/>
</dbReference>
<feature type="region of interest" description="Disordered" evidence="13">
    <location>
        <begin position="208"/>
        <end position="376"/>
    </location>
</feature>
<feature type="compositionally biased region" description="Acidic residues" evidence="13">
    <location>
        <begin position="791"/>
        <end position="802"/>
    </location>
</feature>
<dbReference type="PANTHER" id="PTHR10816">
    <property type="entry name" value="MYELIN TRANSCRIPTION FACTOR 1-RELATED"/>
    <property type="match status" value="1"/>
</dbReference>
<evidence type="ECO:0000256" key="4">
    <source>
        <dbReference type="ARBA" id="ARBA00022737"/>
    </source>
</evidence>
<dbReference type="InterPro" id="IPR036060">
    <property type="entry name" value="Znf_C2H2C_sf"/>
</dbReference>
<keyword evidence="4" id="KW-0677">Repeat</keyword>
<dbReference type="GO" id="GO:0000981">
    <property type="term" value="F:DNA-binding transcription factor activity, RNA polymerase II-specific"/>
    <property type="evidence" value="ECO:0000318"/>
    <property type="project" value="GO_Central"/>
</dbReference>
<feature type="compositionally biased region" description="Low complexity" evidence="13">
    <location>
        <begin position="714"/>
        <end position="733"/>
    </location>
</feature>
<evidence type="ECO:0000256" key="9">
    <source>
        <dbReference type="ARBA" id="ARBA00023163"/>
    </source>
</evidence>
<evidence type="ECO:0000259" key="14">
    <source>
        <dbReference type="Pfam" id="PF08474"/>
    </source>
</evidence>
<organism evidence="15">
    <name type="scientific">Xenopus tropicalis</name>
    <name type="common">Western clawed frog</name>
    <name type="synonym">Silurana tropicalis</name>
    <dbReference type="NCBI Taxonomy" id="8364"/>
    <lineage>
        <taxon>Eukaryota</taxon>
        <taxon>Metazoa</taxon>
        <taxon>Chordata</taxon>
        <taxon>Craniata</taxon>
        <taxon>Vertebrata</taxon>
        <taxon>Euteleostomi</taxon>
        <taxon>Amphibia</taxon>
        <taxon>Batrachia</taxon>
        <taxon>Anura</taxon>
        <taxon>Pipoidea</taxon>
        <taxon>Pipidae</taxon>
        <taxon>Xenopodinae</taxon>
        <taxon>Xenopus</taxon>
        <taxon>Silurana</taxon>
    </lineage>
</organism>
<feature type="compositionally biased region" description="Acidic residues" evidence="13">
    <location>
        <begin position="113"/>
        <end position="143"/>
    </location>
</feature>
<dbReference type="AGR" id="Xenbase:XB-GENE-1009975"/>
<dbReference type="GO" id="GO:0006357">
    <property type="term" value="P:regulation of transcription by RNA polymerase II"/>
    <property type="evidence" value="ECO:0000318"/>
    <property type="project" value="GO_Central"/>
</dbReference>
<dbReference type="eggNOG" id="KOG3803">
    <property type="taxonomic scope" value="Eukaryota"/>
</dbReference>
<evidence type="ECO:0000256" key="11">
    <source>
        <dbReference type="PROSITE-ProRule" id="PRU01143"/>
    </source>
</evidence>
<dbReference type="InterPro" id="IPR013681">
    <property type="entry name" value="Myelin_TF"/>
</dbReference>
<dbReference type="CTD" id="4661"/>
<evidence type="ECO:0000313" key="18">
    <source>
        <dbReference type="Xenbase" id="XB-GENE-1009975"/>
    </source>
</evidence>
<feature type="region of interest" description="Disordered" evidence="13">
    <location>
        <begin position="76"/>
        <end position="181"/>
    </location>
</feature>
<dbReference type="PROSITE" id="PS51802">
    <property type="entry name" value="ZF_CCHHC"/>
    <property type="match status" value="6"/>
</dbReference>
<feature type="compositionally biased region" description="Low complexity" evidence="13">
    <location>
        <begin position="614"/>
        <end position="647"/>
    </location>
</feature>
<dbReference type="PANTHER" id="PTHR10816:SF10">
    <property type="entry name" value="MYELIN TRANSCRIPTION FACTOR 1"/>
    <property type="match status" value="1"/>
</dbReference>
<dbReference type="Xenbase" id="XB-GENE-1009975">
    <property type="gene designation" value="myt1"/>
</dbReference>
<keyword evidence="10" id="KW-0539">Nucleus</keyword>